<feature type="domain" description="HTH lacI-type" evidence="4">
    <location>
        <begin position="7"/>
        <end position="61"/>
    </location>
</feature>
<dbReference type="CDD" id="cd01392">
    <property type="entry name" value="HTH_LacI"/>
    <property type="match status" value="1"/>
</dbReference>
<dbReference type="Pfam" id="PF00356">
    <property type="entry name" value="LacI"/>
    <property type="match status" value="1"/>
</dbReference>
<dbReference type="EMBL" id="QFOI01000159">
    <property type="protein sequence ID" value="PZP48498.1"/>
    <property type="molecule type" value="Genomic_DNA"/>
</dbReference>
<dbReference type="SUPFAM" id="SSF47413">
    <property type="entry name" value="lambda repressor-like DNA-binding domains"/>
    <property type="match status" value="1"/>
</dbReference>
<gene>
    <name evidence="5" type="ORF">DI598_09855</name>
</gene>
<evidence type="ECO:0000256" key="3">
    <source>
        <dbReference type="ARBA" id="ARBA00023163"/>
    </source>
</evidence>
<protein>
    <submittedName>
        <fullName evidence="5">LacI family transcriptional regulator</fullName>
    </submittedName>
</protein>
<dbReference type="InterPro" id="IPR046335">
    <property type="entry name" value="LacI/GalR-like_sensor"/>
</dbReference>
<comment type="caution">
    <text evidence="5">The sequence shown here is derived from an EMBL/GenBank/DDBJ whole genome shotgun (WGS) entry which is preliminary data.</text>
</comment>
<evidence type="ECO:0000256" key="2">
    <source>
        <dbReference type="ARBA" id="ARBA00023125"/>
    </source>
</evidence>
<dbReference type="SUPFAM" id="SSF53822">
    <property type="entry name" value="Periplasmic binding protein-like I"/>
    <property type="match status" value="1"/>
</dbReference>
<dbReference type="GO" id="GO:0000976">
    <property type="term" value="F:transcription cis-regulatory region binding"/>
    <property type="evidence" value="ECO:0007669"/>
    <property type="project" value="TreeGrafter"/>
</dbReference>
<reference evidence="5 6" key="1">
    <citation type="submission" date="2017-11" db="EMBL/GenBank/DDBJ databases">
        <title>Infants hospitalized years apart are colonized by the same room-sourced microbial strains.</title>
        <authorList>
            <person name="Brooks B."/>
            <person name="Olm M.R."/>
            <person name="Firek B.A."/>
            <person name="Baker R."/>
            <person name="Thomas B.C."/>
            <person name="Morowitz M.J."/>
            <person name="Banfield J.F."/>
        </authorList>
    </citation>
    <scope>NUCLEOTIDE SEQUENCE [LARGE SCALE GENOMIC DNA]</scope>
    <source>
        <strain evidence="5">S2_009_000_R2_76</strain>
    </source>
</reference>
<dbReference type="PANTHER" id="PTHR30146">
    <property type="entry name" value="LACI-RELATED TRANSCRIPTIONAL REPRESSOR"/>
    <property type="match status" value="1"/>
</dbReference>
<dbReference type="GO" id="GO:0003700">
    <property type="term" value="F:DNA-binding transcription factor activity"/>
    <property type="evidence" value="ECO:0007669"/>
    <property type="project" value="TreeGrafter"/>
</dbReference>
<dbReference type="PANTHER" id="PTHR30146:SF109">
    <property type="entry name" value="HTH-TYPE TRANSCRIPTIONAL REGULATOR GALS"/>
    <property type="match status" value="1"/>
</dbReference>
<keyword evidence="3" id="KW-0804">Transcription</keyword>
<evidence type="ECO:0000256" key="1">
    <source>
        <dbReference type="ARBA" id="ARBA00023015"/>
    </source>
</evidence>
<proteinExistence type="predicted"/>
<dbReference type="AlphaFoldDB" id="A0A2W5EZ70"/>
<evidence type="ECO:0000259" key="4">
    <source>
        <dbReference type="PROSITE" id="PS50932"/>
    </source>
</evidence>
<dbReference type="SMART" id="SM00354">
    <property type="entry name" value="HTH_LACI"/>
    <property type="match status" value="1"/>
</dbReference>
<dbReference type="InterPro" id="IPR000843">
    <property type="entry name" value="HTH_LacI"/>
</dbReference>
<evidence type="ECO:0000313" key="5">
    <source>
        <dbReference type="EMBL" id="PZP48498.1"/>
    </source>
</evidence>
<dbReference type="InterPro" id="IPR010982">
    <property type="entry name" value="Lambda_DNA-bd_dom_sf"/>
</dbReference>
<evidence type="ECO:0000313" key="6">
    <source>
        <dbReference type="Proteomes" id="UP000249645"/>
    </source>
</evidence>
<dbReference type="CDD" id="cd06267">
    <property type="entry name" value="PBP1_LacI_sugar_binding-like"/>
    <property type="match status" value="1"/>
</dbReference>
<dbReference type="Gene3D" id="1.10.260.40">
    <property type="entry name" value="lambda repressor-like DNA-binding domains"/>
    <property type="match status" value="1"/>
</dbReference>
<keyword evidence="2" id="KW-0238">DNA-binding</keyword>
<dbReference type="Pfam" id="PF13377">
    <property type="entry name" value="Peripla_BP_3"/>
    <property type="match status" value="1"/>
</dbReference>
<keyword evidence="1" id="KW-0805">Transcription regulation</keyword>
<organism evidence="5 6">
    <name type="scientific">Pseudopedobacter saltans</name>
    <dbReference type="NCBI Taxonomy" id="151895"/>
    <lineage>
        <taxon>Bacteria</taxon>
        <taxon>Pseudomonadati</taxon>
        <taxon>Bacteroidota</taxon>
        <taxon>Sphingobacteriia</taxon>
        <taxon>Sphingobacteriales</taxon>
        <taxon>Sphingobacteriaceae</taxon>
        <taxon>Pseudopedobacter</taxon>
    </lineage>
</organism>
<dbReference type="Proteomes" id="UP000249645">
    <property type="component" value="Unassembled WGS sequence"/>
</dbReference>
<sequence length="343" mass="38481">MATEKEVTIYDIAKELDLSPATVSRALNGNELVKEKTRKKIADVAEKLGYRVNSFAKDIRTGKTKTLGVIVHELNSKFVTSVISGIEKVASLSGYDIIIGHSMESKFKERQNVANLFNKRVDGLLASLAFDTDNWNHYQPLINKNVPIVFYDRVFLDGPFTKITLDNFKAGYEATEHLIVQGCRRIMHVTADTSKNVYRDRLEGYKAALKKYGLPIEDDLIRVTRLNEESGVEEGTNILSMKNRPDGVFVANDFCAVVIMNQLIESGVRIPEDVAFVGFNNEAICNIIRPKLSSIIYSGQQMGEIAAKRLIDKLNGLIESEEEQHVVMQPTLVIRGSSMKKRH</sequence>
<dbReference type="InterPro" id="IPR028082">
    <property type="entry name" value="Peripla_BP_I"/>
</dbReference>
<dbReference type="Gene3D" id="3.40.50.2300">
    <property type="match status" value="2"/>
</dbReference>
<accession>A0A2W5EZ70</accession>
<name>A0A2W5EZ70_9SPHI</name>
<dbReference type="PROSITE" id="PS50932">
    <property type="entry name" value="HTH_LACI_2"/>
    <property type="match status" value="1"/>
</dbReference>